<keyword evidence="3" id="KW-1185">Reference proteome</keyword>
<feature type="non-terminal residue" evidence="2">
    <location>
        <position position="1"/>
    </location>
</feature>
<feature type="region of interest" description="Disordered" evidence="1">
    <location>
        <begin position="1"/>
        <end position="20"/>
    </location>
</feature>
<name>A0ABU6YP13_9FABA</name>
<dbReference type="EMBL" id="JASCZI010242445">
    <property type="protein sequence ID" value="MED6211100.1"/>
    <property type="molecule type" value="Genomic_DNA"/>
</dbReference>
<evidence type="ECO:0000313" key="3">
    <source>
        <dbReference type="Proteomes" id="UP001341840"/>
    </source>
</evidence>
<protein>
    <submittedName>
        <fullName evidence="2">Uncharacterized protein</fullName>
    </submittedName>
</protein>
<comment type="caution">
    <text evidence="2">The sequence shown here is derived from an EMBL/GenBank/DDBJ whole genome shotgun (WGS) entry which is preliminary data.</text>
</comment>
<dbReference type="Proteomes" id="UP001341840">
    <property type="component" value="Unassembled WGS sequence"/>
</dbReference>
<accession>A0ABU6YP13</accession>
<feature type="compositionally biased region" description="Pro residues" evidence="1">
    <location>
        <begin position="1"/>
        <end position="17"/>
    </location>
</feature>
<organism evidence="2 3">
    <name type="scientific">Stylosanthes scabra</name>
    <dbReference type="NCBI Taxonomy" id="79078"/>
    <lineage>
        <taxon>Eukaryota</taxon>
        <taxon>Viridiplantae</taxon>
        <taxon>Streptophyta</taxon>
        <taxon>Embryophyta</taxon>
        <taxon>Tracheophyta</taxon>
        <taxon>Spermatophyta</taxon>
        <taxon>Magnoliopsida</taxon>
        <taxon>eudicotyledons</taxon>
        <taxon>Gunneridae</taxon>
        <taxon>Pentapetalae</taxon>
        <taxon>rosids</taxon>
        <taxon>fabids</taxon>
        <taxon>Fabales</taxon>
        <taxon>Fabaceae</taxon>
        <taxon>Papilionoideae</taxon>
        <taxon>50 kb inversion clade</taxon>
        <taxon>dalbergioids sensu lato</taxon>
        <taxon>Dalbergieae</taxon>
        <taxon>Pterocarpus clade</taxon>
        <taxon>Stylosanthes</taxon>
    </lineage>
</organism>
<reference evidence="2 3" key="1">
    <citation type="journal article" date="2023" name="Plants (Basel)">
        <title>Bridging the Gap: Combining Genomics and Transcriptomics Approaches to Understand Stylosanthes scabra, an Orphan Legume from the Brazilian Caatinga.</title>
        <authorList>
            <person name="Ferreira-Neto J.R.C."/>
            <person name="da Silva M.D."/>
            <person name="Binneck E."/>
            <person name="de Melo N.F."/>
            <person name="da Silva R.H."/>
            <person name="de Melo A.L.T.M."/>
            <person name="Pandolfi V."/>
            <person name="Bustamante F.O."/>
            <person name="Brasileiro-Vidal A.C."/>
            <person name="Benko-Iseppon A.M."/>
        </authorList>
    </citation>
    <scope>NUCLEOTIDE SEQUENCE [LARGE SCALE GENOMIC DNA]</scope>
    <source>
        <tissue evidence="2">Leaves</tissue>
    </source>
</reference>
<proteinExistence type="predicted"/>
<evidence type="ECO:0000256" key="1">
    <source>
        <dbReference type="SAM" id="MobiDB-lite"/>
    </source>
</evidence>
<sequence>PPFPQPTTIPPPQPKPPQANSFDAALEKLTLTTAGLFKQPTTSLKKLEQISGIMNPL</sequence>
<gene>
    <name evidence="2" type="ORF">PIB30_070321</name>
</gene>
<evidence type="ECO:0000313" key="2">
    <source>
        <dbReference type="EMBL" id="MED6211100.1"/>
    </source>
</evidence>